<protein>
    <submittedName>
        <fullName evidence="5">ABC transporter permease</fullName>
    </submittedName>
</protein>
<dbReference type="GO" id="GO:0005886">
    <property type="term" value="C:plasma membrane"/>
    <property type="evidence" value="ECO:0007669"/>
    <property type="project" value="UniProtKB-SubCell"/>
</dbReference>
<comment type="similarity">
    <text evidence="2">Belongs to the ABC-2 integral membrane protein family.</text>
</comment>
<accession>A0A5C8KCM5</accession>
<proteinExistence type="inferred from homology"/>
<feature type="transmembrane region" description="Helical" evidence="4">
    <location>
        <begin position="39"/>
        <end position="61"/>
    </location>
</feature>
<organism evidence="5 6">
    <name type="scientific">Pontibacter qinzhouensis</name>
    <dbReference type="NCBI Taxonomy" id="2603253"/>
    <lineage>
        <taxon>Bacteria</taxon>
        <taxon>Pseudomonadati</taxon>
        <taxon>Bacteroidota</taxon>
        <taxon>Cytophagia</taxon>
        <taxon>Cytophagales</taxon>
        <taxon>Hymenobacteraceae</taxon>
        <taxon>Pontibacter</taxon>
    </lineage>
</organism>
<keyword evidence="4" id="KW-1133">Transmembrane helix</keyword>
<gene>
    <name evidence="5" type="ORF">FVR03_08100</name>
</gene>
<sequence>MRRDFLLNYQQTMLGPVWILIQPIMTLVTYVLVFGKMVGIATGSIPPVLFYFSGIVLWNFFNDSFTGTSGTFKDNAHIFSKVYFPRIIMPLSVISTHFLRFLMQLVLLVLLMVYYWLFLEAPLLVTPWLLLVPGIILIIGT</sequence>
<keyword evidence="3" id="KW-0813">Transport</keyword>
<evidence type="ECO:0000256" key="1">
    <source>
        <dbReference type="ARBA" id="ARBA00004429"/>
    </source>
</evidence>
<evidence type="ECO:0000256" key="4">
    <source>
        <dbReference type="SAM" id="Phobius"/>
    </source>
</evidence>
<dbReference type="EMBL" id="VRTY01000023">
    <property type="protein sequence ID" value="TXK48653.1"/>
    <property type="molecule type" value="Genomic_DNA"/>
</dbReference>
<name>A0A5C8KCM5_9BACT</name>
<dbReference type="PANTHER" id="PTHR30413:SF8">
    <property type="entry name" value="TRANSPORT PERMEASE PROTEIN"/>
    <property type="match status" value="1"/>
</dbReference>
<keyword evidence="4" id="KW-0812">Transmembrane</keyword>
<dbReference type="PANTHER" id="PTHR30413">
    <property type="entry name" value="INNER MEMBRANE TRANSPORT PERMEASE"/>
    <property type="match status" value="1"/>
</dbReference>
<evidence type="ECO:0000256" key="3">
    <source>
        <dbReference type="ARBA" id="ARBA00022448"/>
    </source>
</evidence>
<evidence type="ECO:0000313" key="5">
    <source>
        <dbReference type="EMBL" id="TXK48653.1"/>
    </source>
</evidence>
<keyword evidence="6" id="KW-1185">Reference proteome</keyword>
<dbReference type="Proteomes" id="UP000321926">
    <property type="component" value="Unassembled WGS sequence"/>
</dbReference>
<dbReference type="GO" id="GO:0015920">
    <property type="term" value="P:lipopolysaccharide transport"/>
    <property type="evidence" value="ECO:0007669"/>
    <property type="project" value="TreeGrafter"/>
</dbReference>
<feature type="transmembrane region" description="Helical" evidence="4">
    <location>
        <begin position="12"/>
        <end position="33"/>
    </location>
</feature>
<comment type="subcellular location">
    <subcellularLocation>
        <location evidence="1">Cell inner membrane</location>
        <topology evidence="1">Multi-pass membrane protein</topology>
    </subcellularLocation>
</comment>
<keyword evidence="4" id="KW-0472">Membrane</keyword>
<feature type="non-terminal residue" evidence="5">
    <location>
        <position position="141"/>
    </location>
</feature>
<reference evidence="5 6" key="1">
    <citation type="submission" date="2019-08" db="EMBL/GenBank/DDBJ databases">
        <authorList>
            <person name="Shi S."/>
        </authorList>
    </citation>
    <scope>NUCLEOTIDE SEQUENCE [LARGE SCALE GENOMIC DNA]</scope>
    <source>
        <strain evidence="5 6">GY10130</strain>
    </source>
</reference>
<evidence type="ECO:0000256" key="2">
    <source>
        <dbReference type="ARBA" id="ARBA00007783"/>
    </source>
</evidence>
<feature type="transmembrane region" description="Helical" evidence="4">
    <location>
        <begin position="98"/>
        <end position="117"/>
    </location>
</feature>
<evidence type="ECO:0000313" key="6">
    <source>
        <dbReference type="Proteomes" id="UP000321926"/>
    </source>
</evidence>
<feature type="transmembrane region" description="Helical" evidence="4">
    <location>
        <begin position="123"/>
        <end position="140"/>
    </location>
</feature>
<comment type="caution">
    <text evidence="5">The sequence shown here is derived from an EMBL/GenBank/DDBJ whole genome shotgun (WGS) entry which is preliminary data.</text>
</comment>
<dbReference type="AlphaFoldDB" id="A0A5C8KCM5"/>